<evidence type="ECO:0000256" key="14">
    <source>
        <dbReference type="SAM" id="Coils"/>
    </source>
</evidence>
<evidence type="ECO:0000256" key="1">
    <source>
        <dbReference type="ARBA" id="ARBA00000085"/>
    </source>
</evidence>
<keyword evidence="7 13" id="KW-0547">Nucleotide-binding</keyword>
<evidence type="ECO:0000256" key="12">
    <source>
        <dbReference type="ARBA" id="ARBA00023136"/>
    </source>
</evidence>
<dbReference type="PROSITE" id="PS50109">
    <property type="entry name" value="HIS_KIN"/>
    <property type="match status" value="1"/>
</dbReference>
<evidence type="ECO:0000256" key="15">
    <source>
        <dbReference type="SAM" id="Phobius"/>
    </source>
</evidence>
<dbReference type="PIRSF" id="PIRSF037431">
    <property type="entry name" value="STHK_LiaS"/>
    <property type="match status" value="1"/>
</dbReference>
<dbReference type="RefSeq" id="WP_015010814.1">
    <property type="nucleotide sequence ID" value="NC_018704.1"/>
</dbReference>
<evidence type="ECO:0000256" key="4">
    <source>
        <dbReference type="ARBA" id="ARBA00022553"/>
    </source>
</evidence>
<dbReference type="OrthoDB" id="9795828at2"/>
<dbReference type="PANTHER" id="PTHR24421">
    <property type="entry name" value="NITRATE/NITRITE SENSOR PROTEIN NARX-RELATED"/>
    <property type="match status" value="1"/>
</dbReference>
<keyword evidence="8 13" id="KW-0418">Kinase</keyword>
<dbReference type="eggNOG" id="COG4585">
    <property type="taxonomic scope" value="Bacteria"/>
</dbReference>
<gene>
    <name evidence="17" type="ordered locus">AXY_20960</name>
</gene>
<dbReference type="Gene3D" id="1.20.5.1930">
    <property type="match status" value="1"/>
</dbReference>
<evidence type="ECO:0000256" key="6">
    <source>
        <dbReference type="ARBA" id="ARBA00022692"/>
    </source>
</evidence>
<sequence>MRKAIAKGILFSSFLVVILLLLVFQQYDFLDWRFLWVRSFGGLPIIILIVLLILSIGSFFGLVSYQEQKYQLQMINDRLKQVLSGKAEANIVTRAKHKSIKQTIELIYELQQQLNQMAKRMQEVISEQLEDQEEKIEARLTEERNRLARELHDSVSQELFAASMLVSAINEIEPENIDQITQPLEQIEQMIQQAQLEMRALLLHLRPIALRHQTLKEGIDQLISELVEKVPIKINWQTEPIVLNRAVEDNLFRILQESLSNALRHAKAEQIDVAFIKRDNIAILSVTDDGVGFDSEQVLSGSYGLANMQERAAEIGGQFKVISLPKQGTKITVHIPLNREE</sequence>
<keyword evidence="6 15" id="KW-0812">Transmembrane</keyword>
<evidence type="ECO:0000259" key="16">
    <source>
        <dbReference type="PROSITE" id="PS50109"/>
    </source>
</evidence>
<proteinExistence type="predicted"/>
<feature type="coiled-coil region" evidence="14">
    <location>
        <begin position="100"/>
        <end position="150"/>
    </location>
</feature>
<evidence type="ECO:0000256" key="2">
    <source>
        <dbReference type="ARBA" id="ARBA00004651"/>
    </source>
</evidence>
<evidence type="ECO:0000256" key="10">
    <source>
        <dbReference type="ARBA" id="ARBA00022989"/>
    </source>
</evidence>
<accession>K0J7Z5</accession>
<comment type="subcellular location">
    <subcellularLocation>
        <location evidence="2 13">Cell membrane</location>
        <topology evidence="2 13">Multi-pass membrane protein</topology>
    </subcellularLocation>
</comment>
<dbReference type="InterPro" id="IPR005467">
    <property type="entry name" value="His_kinase_dom"/>
</dbReference>
<dbReference type="InterPro" id="IPR003594">
    <property type="entry name" value="HATPase_dom"/>
</dbReference>
<dbReference type="STRING" id="698758.AXY_20960"/>
<evidence type="ECO:0000313" key="17">
    <source>
        <dbReference type="EMBL" id="BAM48228.1"/>
    </source>
</evidence>
<keyword evidence="11 13" id="KW-0902">Two-component regulatory system</keyword>
<organism evidence="17 18">
    <name type="scientific">Amphibacillus xylanus (strain ATCC 51415 / DSM 6626 / JCM 7361 / LMG 17667 / NBRC 15112 / Ep01)</name>
    <dbReference type="NCBI Taxonomy" id="698758"/>
    <lineage>
        <taxon>Bacteria</taxon>
        <taxon>Bacillati</taxon>
        <taxon>Bacillota</taxon>
        <taxon>Bacilli</taxon>
        <taxon>Bacillales</taxon>
        <taxon>Bacillaceae</taxon>
        <taxon>Amphibacillus</taxon>
    </lineage>
</organism>
<name>K0J7Z5_AMPXN</name>
<dbReference type="GO" id="GO:0005886">
    <property type="term" value="C:plasma membrane"/>
    <property type="evidence" value="ECO:0007669"/>
    <property type="project" value="UniProtKB-SubCell"/>
</dbReference>
<dbReference type="Gene3D" id="3.30.565.10">
    <property type="entry name" value="Histidine kinase-like ATPase, C-terminal domain"/>
    <property type="match status" value="1"/>
</dbReference>
<feature type="coiled-coil region" evidence="14">
    <location>
        <begin position="177"/>
        <end position="204"/>
    </location>
</feature>
<evidence type="ECO:0000256" key="11">
    <source>
        <dbReference type="ARBA" id="ARBA00023012"/>
    </source>
</evidence>
<evidence type="ECO:0000256" key="3">
    <source>
        <dbReference type="ARBA" id="ARBA00022475"/>
    </source>
</evidence>
<keyword evidence="10 15" id="KW-1133">Transmembrane helix</keyword>
<dbReference type="KEGG" id="axl:AXY_20960"/>
<feature type="transmembrane region" description="Helical" evidence="15">
    <location>
        <begin position="41"/>
        <end position="65"/>
    </location>
</feature>
<keyword evidence="14" id="KW-0175">Coiled coil</keyword>
<evidence type="ECO:0000313" key="18">
    <source>
        <dbReference type="Proteomes" id="UP000006294"/>
    </source>
</evidence>
<evidence type="ECO:0000256" key="9">
    <source>
        <dbReference type="ARBA" id="ARBA00022840"/>
    </source>
</evidence>
<dbReference type="Pfam" id="PF07730">
    <property type="entry name" value="HisKA_3"/>
    <property type="match status" value="1"/>
</dbReference>
<dbReference type="HOGENOM" id="CLU_000445_20_12_9"/>
<dbReference type="Pfam" id="PF02518">
    <property type="entry name" value="HATPase_c"/>
    <property type="match status" value="1"/>
</dbReference>
<keyword evidence="3 13" id="KW-1003">Cell membrane</keyword>
<dbReference type="GO" id="GO:0000155">
    <property type="term" value="F:phosphorelay sensor kinase activity"/>
    <property type="evidence" value="ECO:0007669"/>
    <property type="project" value="UniProtKB-UniRule"/>
</dbReference>
<dbReference type="InterPro" id="IPR050482">
    <property type="entry name" value="Sensor_HK_TwoCompSys"/>
</dbReference>
<dbReference type="EMBL" id="AP012050">
    <property type="protein sequence ID" value="BAM48228.1"/>
    <property type="molecule type" value="Genomic_DNA"/>
</dbReference>
<dbReference type="InterPro" id="IPR017202">
    <property type="entry name" value="LiaS/VraS"/>
</dbReference>
<dbReference type="InterPro" id="IPR036890">
    <property type="entry name" value="HATPase_C_sf"/>
</dbReference>
<keyword evidence="18" id="KW-1185">Reference proteome</keyword>
<keyword evidence="5 13" id="KW-0808">Transferase</keyword>
<keyword evidence="9 13" id="KW-0067">ATP-binding</keyword>
<dbReference type="PANTHER" id="PTHR24421:SF37">
    <property type="entry name" value="SENSOR HISTIDINE KINASE NARS"/>
    <property type="match status" value="1"/>
</dbReference>
<evidence type="ECO:0000256" key="7">
    <source>
        <dbReference type="ARBA" id="ARBA00022741"/>
    </source>
</evidence>
<dbReference type="CDD" id="cd16917">
    <property type="entry name" value="HATPase_UhpB-NarQ-NarX-like"/>
    <property type="match status" value="1"/>
</dbReference>
<evidence type="ECO:0000256" key="13">
    <source>
        <dbReference type="PIRNR" id="PIRNR037431"/>
    </source>
</evidence>
<feature type="domain" description="Histidine kinase" evidence="16">
    <location>
        <begin position="146"/>
        <end position="339"/>
    </location>
</feature>
<keyword evidence="12 13" id="KW-0472">Membrane</keyword>
<dbReference type="SMART" id="SM00387">
    <property type="entry name" value="HATPase_c"/>
    <property type="match status" value="1"/>
</dbReference>
<evidence type="ECO:0000256" key="8">
    <source>
        <dbReference type="ARBA" id="ARBA00022777"/>
    </source>
</evidence>
<evidence type="ECO:0000256" key="5">
    <source>
        <dbReference type="ARBA" id="ARBA00022679"/>
    </source>
</evidence>
<keyword evidence="4" id="KW-0597">Phosphoprotein</keyword>
<dbReference type="Proteomes" id="UP000006294">
    <property type="component" value="Chromosome"/>
</dbReference>
<dbReference type="SUPFAM" id="SSF55874">
    <property type="entry name" value="ATPase domain of HSP90 chaperone/DNA topoisomerase II/histidine kinase"/>
    <property type="match status" value="1"/>
</dbReference>
<reference evidence="17 18" key="1">
    <citation type="submission" date="2011-01" db="EMBL/GenBank/DDBJ databases">
        <title>Whole genome sequence of Amphibacillus xylinus NBRC 15112.</title>
        <authorList>
            <person name="Nakazawa H."/>
            <person name="Katano Y."/>
            <person name="Nakamura S."/>
            <person name="Sasagawa M."/>
            <person name="Fukada J."/>
            <person name="Arai T."/>
            <person name="Sasakura N."/>
            <person name="Mochizuki D."/>
            <person name="Hosoyama A."/>
            <person name="Harada K."/>
            <person name="Horikawa H."/>
            <person name="Kato Y."/>
            <person name="Harada T."/>
            <person name="Sasaki K."/>
            <person name="Sekiguchi M."/>
            <person name="Hodoyama M."/>
            <person name="Nishiko R."/>
            <person name="Narita H."/>
            <person name="Hanamaki A."/>
            <person name="Hata C."/>
            <person name="Konno Y."/>
            <person name="Niimura Y."/>
            <person name="Yamazaki S."/>
            <person name="Fujita N."/>
        </authorList>
    </citation>
    <scope>NUCLEOTIDE SEQUENCE [LARGE SCALE GENOMIC DNA]</scope>
    <source>
        <strain evidence="18">ATCC 51415 / DSM 6626 / JCM 7361 / LMG 17667 / NBRC 15112 / Ep01</strain>
    </source>
</reference>
<dbReference type="AlphaFoldDB" id="K0J7Z5"/>
<dbReference type="GO" id="GO:0046983">
    <property type="term" value="F:protein dimerization activity"/>
    <property type="evidence" value="ECO:0007669"/>
    <property type="project" value="InterPro"/>
</dbReference>
<dbReference type="GO" id="GO:0005524">
    <property type="term" value="F:ATP binding"/>
    <property type="evidence" value="ECO:0007669"/>
    <property type="project" value="UniProtKB-UniRule"/>
</dbReference>
<dbReference type="EC" id="2.7.13.3" evidence="13"/>
<dbReference type="InterPro" id="IPR011712">
    <property type="entry name" value="Sig_transdc_His_kin_sub3_dim/P"/>
</dbReference>
<comment type="catalytic activity">
    <reaction evidence="1 13">
        <text>ATP + protein L-histidine = ADP + protein N-phospho-L-histidine.</text>
        <dbReference type="EC" id="2.7.13.3"/>
    </reaction>
</comment>
<protein>
    <recommendedName>
        <fullName evidence="13">Sensor histidine kinase</fullName>
        <ecNumber evidence="13">2.7.13.3</ecNumber>
    </recommendedName>
</protein>